<reference evidence="2" key="1">
    <citation type="submission" date="2017-04" db="EMBL/GenBank/DDBJ databases">
        <title>Unveiling RNA virosphere associated with marine microorganisms.</title>
        <authorList>
            <person name="Urayama S."/>
            <person name="Takaki Y."/>
            <person name="Nishi S."/>
            <person name="Yoshida Y."/>
            <person name="Deguchi S."/>
            <person name="Takai K."/>
            <person name="Nunoura T."/>
        </authorList>
    </citation>
    <scope>NUCLEOTIDE SEQUENCE</scope>
</reference>
<accession>A0A2V0RBP6</accession>
<protein>
    <submittedName>
        <fullName evidence="2">Uncharacterized protein</fullName>
    </submittedName>
</protein>
<dbReference type="AlphaFoldDB" id="A0A2V0RBP6"/>
<proteinExistence type="predicted"/>
<evidence type="ECO:0000313" key="2">
    <source>
        <dbReference type="EMBL" id="GBH22594.1"/>
    </source>
</evidence>
<feature type="region of interest" description="Disordered" evidence="1">
    <location>
        <begin position="1"/>
        <end position="22"/>
    </location>
</feature>
<organism evidence="2">
    <name type="scientific">viral metagenome</name>
    <dbReference type="NCBI Taxonomy" id="1070528"/>
    <lineage>
        <taxon>unclassified sequences</taxon>
        <taxon>metagenomes</taxon>
        <taxon>organismal metagenomes</taxon>
    </lineage>
</organism>
<dbReference type="EMBL" id="BDQC01000185">
    <property type="protein sequence ID" value="GBH22594.1"/>
    <property type="molecule type" value="Genomic_RNA"/>
</dbReference>
<feature type="compositionally biased region" description="Basic residues" evidence="1">
    <location>
        <begin position="1"/>
        <end position="19"/>
    </location>
</feature>
<evidence type="ECO:0000256" key="1">
    <source>
        <dbReference type="SAM" id="MobiDB-lite"/>
    </source>
</evidence>
<sequence>MSKNKSNSHFRGLHIRSGKSRAESRMRFKSENFSLGGYSVGVEEFKEPTPVKDTRLKIVPSNLYFSDKLKLMQYYIYDKESLERLRRHVSRVLRGSFVDYKSPFVFLINKVIGTSDELMNDREPIKDYLRDLVHSNPTIVKSQALLERELKEIDKIGTTSISLPWNYVTDDGRGKRVNAIQYYSFKNTSIDFNSLDIAVGRVKDLISGDSYLRRLPLVEALRRSEKTTNWGLPFWLRGNELLNGKRVADYHYDIASLLESKKLPFFKCLTVLVERVQPNGTDEPKQRAAMAFPHYITLIESTFQVPLLNHLRKFEGFEEYVEEMKQTKK</sequence>
<name>A0A2V0RBP6_9ZZZZ</name>
<comment type="caution">
    <text evidence="2">The sequence shown here is derived from an EMBL/GenBank/DDBJ whole genome shotgun (WGS) entry which is preliminary data.</text>
</comment>